<gene>
    <name evidence="2" type="ORF">RCL2_000557200</name>
</gene>
<dbReference type="Proteomes" id="UP000615446">
    <property type="component" value="Unassembled WGS sequence"/>
</dbReference>
<reference evidence="2" key="1">
    <citation type="submission" date="2019-10" db="EMBL/GenBank/DDBJ databases">
        <title>Conservation and host-specific expression of non-tandemly repeated heterogenous ribosome RNA gene in arbuscular mycorrhizal fungi.</title>
        <authorList>
            <person name="Maeda T."/>
            <person name="Kobayashi Y."/>
            <person name="Nakagawa T."/>
            <person name="Ezawa T."/>
            <person name="Yamaguchi K."/>
            <person name="Bino T."/>
            <person name="Nishimoto Y."/>
            <person name="Shigenobu S."/>
            <person name="Kawaguchi M."/>
        </authorList>
    </citation>
    <scope>NUCLEOTIDE SEQUENCE</scope>
    <source>
        <strain evidence="2">HR1</strain>
    </source>
</reference>
<evidence type="ECO:0000313" key="2">
    <source>
        <dbReference type="EMBL" id="GES78259.1"/>
    </source>
</evidence>
<comment type="caution">
    <text evidence="2">The sequence shown here is derived from an EMBL/GenBank/DDBJ whole genome shotgun (WGS) entry which is preliminary data.</text>
</comment>
<evidence type="ECO:0000313" key="3">
    <source>
        <dbReference type="Proteomes" id="UP000615446"/>
    </source>
</evidence>
<name>A0A8H3QIU0_9GLOM</name>
<organism evidence="2 3">
    <name type="scientific">Rhizophagus clarus</name>
    <dbReference type="NCBI Taxonomy" id="94130"/>
    <lineage>
        <taxon>Eukaryota</taxon>
        <taxon>Fungi</taxon>
        <taxon>Fungi incertae sedis</taxon>
        <taxon>Mucoromycota</taxon>
        <taxon>Glomeromycotina</taxon>
        <taxon>Glomeromycetes</taxon>
        <taxon>Glomerales</taxon>
        <taxon>Glomeraceae</taxon>
        <taxon>Rhizophagus</taxon>
    </lineage>
</organism>
<feature type="transmembrane region" description="Helical" evidence="1">
    <location>
        <begin position="53"/>
        <end position="71"/>
    </location>
</feature>
<keyword evidence="1" id="KW-0472">Membrane</keyword>
<sequence length="120" mass="13911">MDVKEVLKQTLRYLKESCISSISIRFQNSSSTSLESILLSTKNFSDSFLYDNILLLRLANLALICCILNILQLDLYCFARRISHWLNISFSLVLCLQRVSQLDTNFRSGFRFLALFTIIF</sequence>
<protein>
    <submittedName>
        <fullName evidence="2">Uncharacterized protein</fullName>
    </submittedName>
</protein>
<evidence type="ECO:0000256" key="1">
    <source>
        <dbReference type="SAM" id="Phobius"/>
    </source>
</evidence>
<dbReference type="EMBL" id="BLAL01000036">
    <property type="protein sequence ID" value="GES78259.1"/>
    <property type="molecule type" value="Genomic_DNA"/>
</dbReference>
<dbReference type="AlphaFoldDB" id="A0A8H3QIU0"/>
<proteinExistence type="predicted"/>
<keyword evidence="1" id="KW-0812">Transmembrane</keyword>
<accession>A0A8H3QIU0</accession>
<keyword evidence="1" id="KW-1133">Transmembrane helix</keyword>